<evidence type="ECO:0000313" key="3">
    <source>
        <dbReference type="Proteomes" id="UP000199492"/>
    </source>
</evidence>
<dbReference type="AlphaFoldDB" id="A0A1G7W954"/>
<evidence type="ECO:0000256" key="1">
    <source>
        <dbReference type="SAM" id="SignalP"/>
    </source>
</evidence>
<gene>
    <name evidence="2" type="ORF">SAMN04489796_101291</name>
</gene>
<dbReference type="STRING" id="262004.SAMN04489796_101291"/>
<evidence type="ECO:0000313" key="2">
    <source>
        <dbReference type="EMBL" id="SDG68468.1"/>
    </source>
</evidence>
<evidence type="ECO:0008006" key="4">
    <source>
        <dbReference type="Google" id="ProtNLM"/>
    </source>
</evidence>
<organism evidence="2 3">
    <name type="scientific">Winogradskyella thalassocola</name>
    <dbReference type="NCBI Taxonomy" id="262004"/>
    <lineage>
        <taxon>Bacteria</taxon>
        <taxon>Pseudomonadati</taxon>
        <taxon>Bacteroidota</taxon>
        <taxon>Flavobacteriia</taxon>
        <taxon>Flavobacteriales</taxon>
        <taxon>Flavobacteriaceae</taxon>
        <taxon>Winogradskyella</taxon>
    </lineage>
</organism>
<dbReference type="EMBL" id="FNCZ01000001">
    <property type="protein sequence ID" value="SDG68468.1"/>
    <property type="molecule type" value="Genomic_DNA"/>
</dbReference>
<dbReference type="Proteomes" id="UP000199492">
    <property type="component" value="Unassembled WGS sequence"/>
</dbReference>
<dbReference type="OrthoDB" id="679547at2"/>
<keyword evidence="1" id="KW-0732">Signal</keyword>
<feature type="chain" id="PRO_5011466590" description="TonB-dependent Receptor Plug Domain" evidence="1">
    <location>
        <begin position="27"/>
        <end position="797"/>
    </location>
</feature>
<dbReference type="RefSeq" id="WP_092465805.1">
    <property type="nucleotide sequence ID" value="NZ_FNCZ01000001.1"/>
</dbReference>
<keyword evidence="3" id="KW-1185">Reference proteome</keyword>
<protein>
    <recommendedName>
        <fullName evidence="4">TonB-dependent Receptor Plug Domain</fullName>
    </recommendedName>
</protein>
<accession>A0A1G7W954</accession>
<dbReference type="Gene3D" id="2.60.40.1930">
    <property type="match status" value="1"/>
</dbReference>
<name>A0A1G7W954_9FLAO</name>
<feature type="signal peptide" evidence="1">
    <location>
        <begin position="1"/>
        <end position="26"/>
    </location>
</feature>
<reference evidence="3" key="1">
    <citation type="submission" date="2016-10" db="EMBL/GenBank/DDBJ databases">
        <authorList>
            <person name="Varghese N."/>
            <person name="Submissions S."/>
        </authorList>
    </citation>
    <scope>NUCLEOTIDE SEQUENCE [LARGE SCALE GENOMIC DNA]</scope>
    <source>
        <strain evidence="3">DSM 15363</strain>
    </source>
</reference>
<sequence length="797" mass="90996">MKKHATPYSCHFVFILLLFSFVSINAQEDSQILDSYEEYTEAAREVVYLHLNKSNYIKGEDIAFTAYVLDKKDKKPSLLTTNLYVSIADKDDTILKQKLIKVVDGVASNTFEIDSLFKSGHYKIKAYTNWMLNFNEKNYFSESIRVIDADTEDYADEKRIDNKIDAQFLPESGHLLNGVVNVVGVVIKDQLGFGIPFAKGEVVDKNNELLTSFETNQFGIGKFQLLPELGNQYKVNVKNTNKDFTFNINQNIEKEGIIIALKSLNSKLFVSLITNKKTLETVKNKRHTLMIHNGDQFDIMDIYFTDSTEITKAIEYGNTASGINTLTLFNDSDQPIAERLFFNYEGLSILKTDTITLNKTKDSVTLNLNFKGINADTFNSLSISVLPEETKSYTSHNNIMSYVFLEPYVNGTIEQSKYYFTDIDAKKKYELDNLLITQGWSSYNWYHIFNTEPETPYAFEQGITIKANLTAKDKNNGKEINFLMHAIGNDAPRVFNVNDTHNSFLIENTFPEEATTIKISKMTETNGLLPATLYLQFFPNIIPPLNDKNSLLTPKPDYKLLESLSRYRSNFMFNNANNVQKLDEVTIKSNVNNNKQRLEKLNNSVGGNITVFDEQDKKTFTTLTNFLISKGLFVDDSTSGLDVRSTYSPDTPMLIYLDDMLLYDTSILNRYSIENIDYIEINKTGIGQGLRGESGVIKIYLNEISTTTNYDKSTMKEFKLPLAFSPEKKYYVPKYRNTGDSFYKSYGVVDWKPQLKIDKNGNASLKFERPRLPITLFIEGIINDGSFIFEEKTVPMN</sequence>
<proteinExistence type="predicted"/>